<dbReference type="Gene3D" id="3.10.450.50">
    <property type="match status" value="1"/>
</dbReference>
<dbReference type="OrthoDB" id="6692273at2"/>
<dbReference type="PANTHER" id="PTHR41252">
    <property type="entry name" value="BLR2505 PROTEIN"/>
    <property type="match status" value="1"/>
</dbReference>
<gene>
    <name evidence="2" type="ORF">DLM85_16595</name>
</gene>
<dbReference type="InterPro" id="IPR037401">
    <property type="entry name" value="SnoaL-like"/>
</dbReference>
<sequence length="114" mass="13032">MPDPNKTILQQANAAITAGDYEGFLAHCTEDTQWTFVGEQTLRGKQAVREWMRTAYRQPPQFRVEHLIAEADFVTALGSITMTEDGQAVEYAYCDVWRFREGKMAELRAFVIKP</sequence>
<protein>
    <submittedName>
        <fullName evidence="2">Nuclear transport factor 2 family protein</fullName>
    </submittedName>
</protein>
<dbReference type="InterPro" id="IPR032710">
    <property type="entry name" value="NTF2-like_dom_sf"/>
</dbReference>
<dbReference type="Pfam" id="PF12680">
    <property type="entry name" value="SnoaL_2"/>
    <property type="match status" value="1"/>
</dbReference>
<feature type="domain" description="SnoaL-like" evidence="1">
    <location>
        <begin position="10"/>
        <end position="106"/>
    </location>
</feature>
<dbReference type="RefSeq" id="WP_111479241.1">
    <property type="nucleotide sequence ID" value="NZ_QHKM01000005.1"/>
</dbReference>
<organism evidence="2 3">
    <name type="scientific">Hymenobacter edaphi</name>
    <dbReference type="NCBI Taxonomy" id="2211146"/>
    <lineage>
        <taxon>Bacteria</taxon>
        <taxon>Pseudomonadati</taxon>
        <taxon>Bacteroidota</taxon>
        <taxon>Cytophagia</taxon>
        <taxon>Cytophagales</taxon>
        <taxon>Hymenobacteraceae</taxon>
        <taxon>Hymenobacter</taxon>
    </lineage>
</organism>
<reference evidence="3" key="1">
    <citation type="submission" date="2018-05" db="EMBL/GenBank/DDBJ databases">
        <authorList>
            <person name="Nie L."/>
        </authorList>
    </citation>
    <scope>NUCLEOTIDE SEQUENCE [LARGE SCALE GENOMIC DNA]</scope>
    <source>
        <strain evidence="3">NL</strain>
    </source>
</reference>
<evidence type="ECO:0000313" key="2">
    <source>
        <dbReference type="EMBL" id="RAK65156.1"/>
    </source>
</evidence>
<dbReference type="PANTHER" id="PTHR41252:SF1">
    <property type="entry name" value="BLR2505 PROTEIN"/>
    <property type="match status" value="1"/>
</dbReference>
<evidence type="ECO:0000313" key="3">
    <source>
        <dbReference type="Proteomes" id="UP000248553"/>
    </source>
</evidence>
<dbReference type="SUPFAM" id="SSF54427">
    <property type="entry name" value="NTF2-like"/>
    <property type="match status" value="1"/>
</dbReference>
<dbReference type="EMBL" id="QHKM01000005">
    <property type="protein sequence ID" value="RAK65156.1"/>
    <property type="molecule type" value="Genomic_DNA"/>
</dbReference>
<proteinExistence type="predicted"/>
<comment type="caution">
    <text evidence="2">The sequence shown here is derived from an EMBL/GenBank/DDBJ whole genome shotgun (WGS) entry which is preliminary data.</text>
</comment>
<accession>A0A328BGV4</accession>
<keyword evidence="3" id="KW-1185">Reference proteome</keyword>
<dbReference type="AlphaFoldDB" id="A0A328BGV4"/>
<dbReference type="Proteomes" id="UP000248553">
    <property type="component" value="Unassembled WGS sequence"/>
</dbReference>
<evidence type="ECO:0000259" key="1">
    <source>
        <dbReference type="Pfam" id="PF12680"/>
    </source>
</evidence>
<name>A0A328BGV4_9BACT</name>